<dbReference type="Pfam" id="PF04117">
    <property type="entry name" value="Mpv17_PMP22"/>
    <property type="match status" value="1"/>
</dbReference>
<feature type="transmembrane region" description="Helical" evidence="6">
    <location>
        <begin position="54"/>
        <end position="73"/>
    </location>
</feature>
<accession>A0AAD9CZ03</accession>
<evidence type="ECO:0000256" key="6">
    <source>
        <dbReference type="RuleBase" id="RU363053"/>
    </source>
</evidence>
<feature type="transmembrane region" description="Helical" evidence="6">
    <location>
        <begin position="17"/>
        <end position="34"/>
    </location>
</feature>
<organism evidence="7 8">
    <name type="scientific">Papiliotrema laurentii</name>
    <name type="common">Cryptococcus laurentii</name>
    <dbReference type="NCBI Taxonomy" id="5418"/>
    <lineage>
        <taxon>Eukaryota</taxon>
        <taxon>Fungi</taxon>
        <taxon>Dikarya</taxon>
        <taxon>Basidiomycota</taxon>
        <taxon>Agaricomycotina</taxon>
        <taxon>Tremellomycetes</taxon>
        <taxon>Tremellales</taxon>
        <taxon>Rhynchogastremaceae</taxon>
        <taxon>Papiliotrema</taxon>
    </lineage>
</organism>
<reference evidence="7" key="1">
    <citation type="submission" date="2023-02" db="EMBL/GenBank/DDBJ databases">
        <title>Identification and recombinant expression of a fungal hydrolase from Papiliotrema laurentii that hydrolyzes apple cutin and clears colloidal polyester polyurethane.</title>
        <authorList>
            <consortium name="DOE Joint Genome Institute"/>
            <person name="Roman V.A."/>
            <person name="Bojanowski C."/>
            <person name="Crable B.R."/>
            <person name="Wagner D.N."/>
            <person name="Hung C.S."/>
            <person name="Nadeau L.J."/>
            <person name="Schratz L."/>
            <person name="Haridas S."/>
            <person name="Pangilinan J."/>
            <person name="Lipzen A."/>
            <person name="Na H."/>
            <person name="Yan M."/>
            <person name="Ng V."/>
            <person name="Grigoriev I.V."/>
            <person name="Spatafora J.W."/>
            <person name="Barlow D."/>
            <person name="Biffinger J."/>
            <person name="Kelley-Loughnane N."/>
            <person name="Varaljay V.A."/>
            <person name="Crookes-Goodson W.J."/>
        </authorList>
    </citation>
    <scope>NUCLEOTIDE SEQUENCE</scope>
    <source>
        <strain evidence="7">5307AH</strain>
    </source>
</reference>
<dbReference type="InterPro" id="IPR007248">
    <property type="entry name" value="Mpv17_PMP22"/>
</dbReference>
<protein>
    <submittedName>
        <fullName evidence="7">Protein SYM1</fullName>
    </submittedName>
</protein>
<dbReference type="AlphaFoldDB" id="A0AAD9CZ03"/>
<keyword evidence="5 6" id="KW-0472">Membrane</keyword>
<name>A0AAD9CZ03_PAPLA</name>
<proteinExistence type="inferred from homology"/>
<evidence type="ECO:0000256" key="3">
    <source>
        <dbReference type="ARBA" id="ARBA00022692"/>
    </source>
</evidence>
<keyword evidence="4 6" id="KW-1133">Transmembrane helix</keyword>
<evidence type="ECO:0000256" key="4">
    <source>
        <dbReference type="ARBA" id="ARBA00022989"/>
    </source>
</evidence>
<dbReference type="GO" id="GO:0016020">
    <property type="term" value="C:membrane"/>
    <property type="evidence" value="ECO:0007669"/>
    <property type="project" value="UniProtKB-SubCell"/>
</dbReference>
<dbReference type="GO" id="GO:0005739">
    <property type="term" value="C:mitochondrion"/>
    <property type="evidence" value="ECO:0007669"/>
    <property type="project" value="TreeGrafter"/>
</dbReference>
<evidence type="ECO:0000256" key="2">
    <source>
        <dbReference type="ARBA" id="ARBA00006824"/>
    </source>
</evidence>
<comment type="subcellular location">
    <subcellularLocation>
        <location evidence="1">Membrane</location>
        <topology evidence="1">Multi-pass membrane protein</topology>
    </subcellularLocation>
</comment>
<sequence length="193" mass="21314">MAGLLGAYQSLLSRRPMLGNVLTSAVLFATGDVIAQQAIEKKGKDHDYARTGRIVVWGGGIFAPAVTVWFRALERVPIKAKWPGAIARMSLDQFLFAPMVLTGFFTYMTLAEGKDMDAVKAKWNSSFESTLKTNWGVFIPVQLLNMALVPLQYRLLVINGVNIPWNAYLSLQANKGKTTEVPLQILEKAKAQL</sequence>
<gene>
    <name evidence="7" type="ORF">DB88DRAFT_465562</name>
</gene>
<evidence type="ECO:0000313" key="7">
    <source>
        <dbReference type="EMBL" id="KAK1923013.1"/>
    </source>
</evidence>
<keyword evidence="3 6" id="KW-0812">Transmembrane</keyword>
<dbReference type="PANTHER" id="PTHR11266:SF17">
    <property type="entry name" value="PROTEIN MPV17"/>
    <property type="match status" value="1"/>
</dbReference>
<dbReference type="PANTHER" id="PTHR11266">
    <property type="entry name" value="PEROXISOMAL MEMBRANE PROTEIN 2, PXMP2 MPV17"/>
    <property type="match status" value="1"/>
</dbReference>
<evidence type="ECO:0000256" key="5">
    <source>
        <dbReference type="ARBA" id="ARBA00023136"/>
    </source>
</evidence>
<comment type="caution">
    <text evidence="7">The sequence shown here is derived from an EMBL/GenBank/DDBJ whole genome shotgun (WGS) entry which is preliminary data.</text>
</comment>
<comment type="similarity">
    <text evidence="2 6">Belongs to the peroxisomal membrane protein PXMP2/4 family.</text>
</comment>
<evidence type="ECO:0000256" key="1">
    <source>
        <dbReference type="ARBA" id="ARBA00004141"/>
    </source>
</evidence>
<dbReference type="Proteomes" id="UP001182556">
    <property type="component" value="Unassembled WGS sequence"/>
</dbReference>
<keyword evidence="8" id="KW-1185">Reference proteome</keyword>
<dbReference type="EMBL" id="JAODAN010000007">
    <property type="protein sequence ID" value="KAK1923013.1"/>
    <property type="molecule type" value="Genomic_DNA"/>
</dbReference>
<feature type="transmembrane region" description="Helical" evidence="6">
    <location>
        <begin position="93"/>
        <end position="110"/>
    </location>
</feature>
<evidence type="ECO:0000313" key="8">
    <source>
        <dbReference type="Proteomes" id="UP001182556"/>
    </source>
</evidence>